<keyword evidence="4" id="KW-1185">Reference proteome</keyword>
<feature type="transmembrane region" description="Helical" evidence="1">
    <location>
        <begin position="442"/>
        <end position="460"/>
    </location>
</feature>
<dbReference type="InterPro" id="IPR003675">
    <property type="entry name" value="Rce1/LyrA-like_dom"/>
</dbReference>
<keyword evidence="1" id="KW-1133">Transmembrane helix</keyword>
<dbReference type="GO" id="GO:0080120">
    <property type="term" value="P:CAAX-box protein maturation"/>
    <property type="evidence" value="ECO:0007669"/>
    <property type="project" value="UniProtKB-ARBA"/>
</dbReference>
<dbReference type="AlphaFoldDB" id="A0A8J4H4C8"/>
<feature type="transmembrane region" description="Helical" evidence="1">
    <location>
        <begin position="261"/>
        <end position="281"/>
    </location>
</feature>
<protein>
    <recommendedName>
        <fullName evidence="2">CAAX prenyl protease 2/Lysostaphin resistance protein A-like domain-containing protein</fullName>
    </recommendedName>
</protein>
<reference evidence="3" key="1">
    <citation type="submission" date="2021-04" db="EMBL/GenBank/DDBJ databases">
        <title>Draft genome sequence of Xylanibacillus composti strain K13.</title>
        <authorList>
            <person name="Uke A."/>
            <person name="Chhe C."/>
            <person name="Baramee S."/>
            <person name="Kosugi A."/>
        </authorList>
    </citation>
    <scope>NUCLEOTIDE SEQUENCE</scope>
    <source>
        <strain evidence="3">K13</strain>
    </source>
</reference>
<name>A0A8J4H4C8_9BACL</name>
<evidence type="ECO:0000256" key="1">
    <source>
        <dbReference type="SAM" id="Phobius"/>
    </source>
</evidence>
<keyword evidence="1" id="KW-0812">Transmembrane</keyword>
<proteinExistence type="predicted"/>
<accession>A0A8J4H4C8</accession>
<feature type="transmembrane region" description="Helical" evidence="1">
    <location>
        <begin position="228"/>
        <end position="249"/>
    </location>
</feature>
<dbReference type="Proteomes" id="UP000677918">
    <property type="component" value="Unassembled WGS sequence"/>
</dbReference>
<keyword evidence="1" id="KW-0472">Membrane</keyword>
<feature type="transmembrane region" description="Helical" evidence="1">
    <location>
        <begin position="6"/>
        <end position="30"/>
    </location>
</feature>
<sequence>MPSVTSRYVVGLVIVAVICFFGYFGINVYLSQTENLQTEEALAGQMPLSKQKAADSALAYFDEQWGSGHGLLEATVYFNTDKHMNGYVQKNDLADVYTKPLSEWAPADYFQVAVTRDGQEAAVLYLHMYSGEVFGWESSEPMTGKPRDITGLLEEKGFANADLLEQEMQPDGKTLYVYRLPDERVGEAELRFRVAVLDGAVVSFQPYFDVPASYMQWQQEQDATSTALQLVSMASSFILAVVAFILVIVYRRSLTFTRSIVLTLAYLATALMYNVNLVPAYEISGAGSATYLVWFQGVYFFFSAFTVYLSGVSGEGLWRMEGRQLWPRFGEEGFGIHVARSMGLGYLFCFVVMGLQNTLFLFGYKFLDIWAIQDAMMSPYNLQWAYLFPLLAWVAAISEELIYRVFGLAVFKKLVRYTPLAALLSSMVWGLGHVGYPIYPVYTRFVEVTILGLLFCYIYLRHGFYTALFTHAIMDSVLMSFSIIPVGGLMNGLAAVFFICFPAIVGGLLYLLHRWFRRAPRTA</sequence>
<feature type="domain" description="CAAX prenyl protease 2/Lysostaphin resistance protein A-like" evidence="2">
    <location>
        <begin position="383"/>
        <end position="476"/>
    </location>
</feature>
<evidence type="ECO:0000313" key="3">
    <source>
        <dbReference type="EMBL" id="GIQ68468.1"/>
    </source>
</evidence>
<feature type="transmembrane region" description="Helical" evidence="1">
    <location>
        <begin position="414"/>
        <end position="436"/>
    </location>
</feature>
<evidence type="ECO:0000313" key="4">
    <source>
        <dbReference type="Proteomes" id="UP000677918"/>
    </source>
</evidence>
<comment type="caution">
    <text evidence="3">The sequence shown here is derived from an EMBL/GenBank/DDBJ whole genome shotgun (WGS) entry which is preliminary data.</text>
</comment>
<dbReference type="EMBL" id="BOVK01000015">
    <property type="protein sequence ID" value="GIQ68468.1"/>
    <property type="molecule type" value="Genomic_DNA"/>
</dbReference>
<feature type="transmembrane region" description="Helical" evidence="1">
    <location>
        <begin position="384"/>
        <end position="402"/>
    </location>
</feature>
<dbReference type="Pfam" id="PF02517">
    <property type="entry name" value="Rce1-like"/>
    <property type="match status" value="1"/>
</dbReference>
<organism evidence="3 4">
    <name type="scientific">Xylanibacillus composti</name>
    <dbReference type="NCBI Taxonomy" id="1572762"/>
    <lineage>
        <taxon>Bacteria</taxon>
        <taxon>Bacillati</taxon>
        <taxon>Bacillota</taxon>
        <taxon>Bacilli</taxon>
        <taxon>Bacillales</taxon>
        <taxon>Paenibacillaceae</taxon>
        <taxon>Xylanibacillus</taxon>
    </lineage>
</organism>
<feature type="transmembrane region" description="Helical" evidence="1">
    <location>
        <begin position="293"/>
        <end position="318"/>
    </location>
</feature>
<dbReference type="GO" id="GO:0004175">
    <property type="term" value="F:endopeptidase activity"/>
    <property type="evidence" value="ECO:0007669"/>
    <property type="project" value="UniProtKB-ARBA"/>
</dbReference>
<feature type="transmembrane region" description="Helical" evidence="1">
    <location>
        <begin position="344"/>
        <end position="364"/>
    </location>
</feature>
<feature type="transmembrane region" description="Helical" evidence="1">
    <location>
        <begin position="492"/>
        <end position="512"/>
    </location>
</feature>
<evidence type="ECO:0000259" key="2">
    <source>
        <dbReference type="Pfam" id="PF02517"/>
    </source>
</evidence>
<dbReference type="RefSeq" id="WP_213411048.1">
    <property type="nucleotide sequence ID" value="NZ_BOVK01000015.1"/>
</dbReference>
<gene>
    <name evidence="3" type="ORF">XYCOK13_12920</name>
</gene>